<name>A0A4U9UQW2_9SPHI</name>
<feature type="domain" description="NadR/Ttd14 AAA" evidence="1">
    <location>
        <begin position="7"/>
        <end position="162"/>
    </location>
</feature>
<sequence>MGNELLKIAVVGPESTGKSTMAQYLAEKLQTVCVPEYSRYYCHGLNNQYTLQDEVNMFYGQVALEEALLPLAKNNILVCDTTFMTVKIWCDHLFQYTPKEVVDKIEQHPYDLYLLMDIDLPWQDDPLRDFPGQRDYFMEIWKKELQAIGGQYCIVSGQGNQRLENGFSAVSDFLTLI</sequence>
<dbReference type="PANTHER" id="PTHR37512:SF1">
    <property type="entry name" value="NADR_TTD14 AAA DOMAIN-CONTAINING PROTEIN"/>
    <property type="match status" value="1"/>
</dbReference>
<evidence type="ECO:0000313" key="2">
    <source>
        <dbReference type="EMBL" id="VTR32011.1"/>
    </source>
</evidence>
<dbReference type="STRING" id="1123265.GCA_000686625_02820"/>
<dbReference type="Proteomes" id="UP000308196">
    <property type="component" value="Chromosome"/>
</dbReference>
<dbReference type="RefSeq" id="WP_028072421.1">
    <property type="nucleotide sequence ID" value="NZ_LR590484.1"/>
</dbReference>
<dbReference type="EMBL" id="LR590484">
    <property type="protein sequence ID" value="VTR32011.1"/>
    <property type="molecule type" value="Genomic_DNA"/>
</dbReference>
<protein>
    <submittedName>
        <fullName evidence="2">Trifunctional NAD biosynthesis/regulator protein NadR</fullName>
    </submittedName>
</protein>
<dbReference type="AlphaFoldDB" id="A0A4U9UQW2"/>
<dbReference type="InterPro" id="IPR038727">
    <property type="entry name" value="NadR/Ttd14_AAA_dom"/>
</dbReference>
<dbReference type="InterPro" id="IPR052735">
    <property type="entry name" value="NAD_biosynth-regulator"/>
</dbReference>
<dbReference type="InterPro" id="IPR027417">
    <property type="entry name" value="P-loop_NTPase"/>
</dbReference>
<dbReference type="GeneID" id="78461716"/>
<evidence type="ECO:0000259" key="1">
    <source>
        <dbReference type="Pfam" id="PF13521"/>
    </source>
</evidence>
<dbReference type="Gene3D" id="3.40.50.300">
    <property type="entry name" value="P-loop containing nucleotide triphosphate hydrolases"/>
    <property type="match status" value="1"/>
</dbReference>
<evidence type="ECO:0000313" key="3">
    <source>
        <dbReference type="Proteomes" id="UP000308196"/>
    </source>
</evidence>
<organism evidence="2 3">
    <name type="scientific">Sphingobacterium thalpophilum</name>
    <dbReference type="NCBI Taxonomy" id="259"/>
    <lineage>
        <taxon>Bacteria</taxon>
        <taxon>Pseudomonadati</taxon>
        <taxon>Bacteroidota</taxon>
        <taxon>Sphingobacteriia</taxon>
        <taxon>Sphingobacteriales</taxon>
        <taxon>Sphingobacteriaceae</taxon>
        <taxon>Sphingobacterium</taxon>
    </lineage>
</organism>
<dbReference type="SUPFAM" id="SSF52540">
    <property type="entry name" value="P-loop containing nucleoside triphosphate hydrolases"/>
    <property type="match status" value="1"/>
</dbReference>
<dbReference type="KEGG" id="stha:NCTC11429_00932"/>
<dbReference type="PANTHER" id="PTHR37512">
    <property type="entry name" value="TRIFUNCTIONAL NAD BIOSYNTHESIS/REGULATOR PROTEIN NADR"/>
    <property type="match status" value="1"/>
</dbReference>
<accession>A0A4U9UQW2</accession>
<gene>
    <name evidence="2" type="primary">nadR</name>
    <name evidence="2" type="ORF">NCTC11429_00932</name>
</gene>
<proteinExistence type="predicted"/>
<dbReference type="Pfam" id="PF13521">
    <property type="entry name" value="AAA_28"/>
    <property type="match status" value="1"/>
</dbReference>
<reference evidence="2 3" key="1">
    <citation type="submission" date="2019-05" db="EMBL/GenBank/DDBJ databases">
        <authorList>
            <consortium name="Pathogen Informatics"/>
        </authorList>
    </citation>
    <scope>NUCLEOTIDE SEQUENCE [LARGE SCALE GENOMIC DNA]</scope>
    <source>
        <strain evidence="2 3">NCTC11429</strain>
    </source>
</reference>